<reference evidence="3" key="1">
    <citation type="journal article" date="2019" name="Int. J. Syst. Evol. Microbiol.">
        <title>The Global Catalogue of Microorganisms (GCM) 10K type strain sequencing project: providing services to taxonomists for standard genome sequencing and annotation.</title>
        <authorList>
            <consortium name="The Broad Institute Genomics Platform"/>
            <consortium name="The Broad Institute Genome Sequencing Center for Infectious Disease"/>
            <person name="Wu L."/>
            <person name="Ma J."/>
        </authorList>
    </citation>
    <scope>NUCLEOTIDE SEQUENCE [LARGE SCALE GENOMIC DNA]</scope>
    <source>
        <strain evidence="3">JCM 4866</strain>
    </source>
</reference>
<sequence>MSSKNSRLRVAFLALAVAVTGLTAAGPALAATPPATAPAAVTAPQEPSLPTDFVDLPTSPLRADRAHEVTLTYRNDATAARTVAPQLLVMSPDAGPFLAPSDVRVERRTGHGCWVGVPLGSQTGTLYTELTGAQRTLRAGESVTERYRVTVVNPEARGTVLPRVALYG</sequence>
<dbReference type="PROSITE" id="PS51318">
    <property type="entry name" value="TAT"/>
    <property type="match status" value="1"/>
</dbReference>
<feature type="signal peptide" evidence="1">
    <location>
        <begin position="1"/>
        <end position="30"/>
    </location>
</feature>
<protein>
    <submittedName>
        <fullName evidence="2">Uncharacterized protein</fullName>
    </submittedName>
</protein>
<evidence type="ECO:0000313" key="3">
    <source>
        <dbReference type="Proteomes" id="UP000617743"/>
    </source>
</evidence>
<organism evidence="2 3">
    <name type="scientific">Streptomyces lomondensis</name>
    <dbReference type="NCBI Taxonomy" id="68229"/>
    <lineage>
        <taxon>Bacteria</taxon>
        <taxon>Bacillati</taxon>
        <taxon>Actinomycetota</taxon>
        <taxon>Actinomycetes</taxon>
        <taxon>Kitasatosporales</taxon>
        <taxon>Streptomycetaceae</taxon>
        <taxon>Streptomyces</taxon>
    </lineage>
</organism>
<keyword evidence="1" id="KW-0732">Signal</keyword>
<evidence type="ECO:0000313" key="2">
    <source>
        <dbReference type="EMBL" id="GGX14444.1"/>
    </source>
</evidence>
<accession>A0ABQ2XFL3</accession>
<dbReference type="RefSeq" id="WP_190052561.1">
    <property type="nucleotide sequence ID" value="NZ_BMWC01000007.1"/>
</dbReference>
<gene>
    <name evidence="2" type="ORF">GCM10010383_50740</name>
</gene>
<proteinExistence type="predicted"/>
<dbReference type="Proteomes" id="UP000617743">
    <property type="component" value="Unassembled WGS sequence"/>
</dbReference>
<comment type="caution">
    <text evidence="2">The sequence shown here is derived from an EMBL/GenBank/DDBJ whole genome shotgun (WGS) entry which is preliminary data.</text>
</comment>
<keyword evidence="3" id="KW-1185">Reference proteome</keyword>
<evidence type="ECO:0000256" key="1">
    <source>
        <dbReference type="SAM" id="SignalP"/>
    </source>
</evidence>
<name>A0ABQ2XFL3_9ACTN</name>
<dbReference type="InterPro" id="IPR006311">
    <property type="entry name" value="TAT_signal"/>
</dbReference>
<dbReference type="EMBL" id="BMWC01000007">
    <property type="protein sequence ID" value="GGX14444.1"/>
    <property type="molecule type" value="Genomic_DNA"/>
</dbReference>
<feature type="chain" id="PRO_5047321211" evidence="1">
    <location>
        <begin position="31"/>
        <end position="168"/>
    </location>
</feature>